<evidence type="ECO:0000313" key="2">
    <source>
        <dbReference type="EMBL" id="KAK6737059.1"/>
    </source>
</evidence>
<keyword evidence="1" id="KW-0732">Signal</keyword>
<gene>
    <name evidence="2" type="primary">Necator_chrII.g7432</name>
    <name evidence="2" type="ORF">RB195_019639</name>
</gene>
<comment type="caution">
    <text evidence="2">The sequence shown here is derived from an EMBL/GenBank/DDBJ whole genome shotgun (WGS) entry which is preliminary data.</text>
</comment>
<feature type="chain" id="PRO_5046931614" description="Secreted protein" evidence="1">
    <location>
        <begin position="21"/>
        <end position="80"/>
    </location>
</feature>
<sequence>MPIIMFNSMVLLACLQMCPARFHQGNTASAPIHFLLQILLTDNFHVHQHLEKDRLLHQNEESATHVIDNPVIKQSCEILG</sequence>
<evidence type="ECO:0000256" key="1">
    <source>
        <dbReference type="SAM" id="SignalP"/>
    </source>
</evidence>
<dbReference type="EMBL" id="JAVFWL010000002">
    <property type="protein sequence ID" value="KAK6737059.1"/>
    <property type="molecule type" value="Genomic_DNA"/>
</dbReference>
<evidence type="ECO:0008006" key="4">
    <source>
        <dbReference type="Google" id="ProtNLM"/>
    </source>
</evidence>
<name>A0ABR1CF35_NECAM</name>
<proteinExistence type="predicted"/>
<keyword evidence="3" id="KW-1185">Reference proteome</keyword>
<reference evidence="2 3" key="1">
    <citation type="submission" date="2023-08" db="EMBL/GenBank/DDBJ databases">
        <title>A Necator americanus chromosomal reference genome.</title>
        <authorList>
            <person name="Ilik V."/>
            <person name="Petrzelkova K.J."/>
            <person name="Pardy F."/>
            <person name="Fuh T."/>
            <person name="Niatou-Singa F.S."/>
            <person name="Gouil Q."/>
            <person name="Baker L."/>
            <person name="Ritchie M.E."/>
            <person name="Jex A.R."/>
            <person name="Gazzola D."/>
            <person name="Li H."/>
            <person name="Toshio Fujiwara R."/>
            <person name="Zhan B."/>
            <person name="Aroian R.V."/>
            <person name="Pafco B."/>
            <person name="Schwarz E.M."/>
        </authorList>
    </citation>
    <scope>NUCLEOTIDE SEQUENCE [LARGE SCALE GENOMIC DNA]</scope>
    <source>
        <strain evidence="2 3">Aroian</strain>
        <tissue evidence="2">Whole animal</tissue>
    </source>
</reference>
<evidence type="ECO:0000313" key="3">
    <source>
        <dbReference type="Proteomes" id="UP001303046"/>
    </source>
</evidence>
<dbReference type="Proteomes" id="UP001303046">
    <property type="component" value="Unassembled WGS sequence"/>
</dbReference>
<organism evidence="2 3">
    <name type="scientific">Necator americanus</name>
    <name type="common">Human hookworm</name>
    <dbReference type="NCBI Taxonomy" id="51031"/>
    <lineage>
        <taxon>Eukaryota</taxon>
        <taxon>Metazoa</taxon>
        <taxon>Ecdysozoa</taxon>
        <taxon>Nematoda</taxon>
        <taxon>Chromadorea</taxon>
        <taxon>Rhabditida</taxon>
        <taxon>Rhabditina</taxon>
        <taxon>Rhabditomorpha</taxon>
        <taxon>Strongyloidea</taxon>
        <taxon>Ancylostomatidae</taxon>
        <taxon>Bunostominae</taxon>
        <taxon>Necator</taxon>
    </lineage>
</organism>
<protein>
    <recommendedName>
        <fullName evidence="4">Secreted protein</fullName>
    </recommendedName>
</protein>
<feature type="signal peptide" evidence="1">
    <location>
        <begin position="1"/>
        <end position="20"/>
    </location>
</feature>
<accession>A0ABR1CF35</accession>